<dbReference type="Proteomes" id="UP001165586">
    <property type="component" value="Unassembled WGS sequence"/>
</dbReference>
<feature type="region of interest" description="Disordered" evidence="1">
    <location>
        <begin position="1"/>
        <end position="53"/>
    </location>
</feature>
<dbReference type="Pfam" id="PF10009">
    <property type="entry name" value="DUF2252"/>
    <property type="match status" value="1"/>
</dbReference>
<name>A0ABT2H8F6_9MICO</name>
<keyword evidence="3" id="KW-1185">Reference proteome</keyword>
<dbReference type="RefSeq" id="WP_259542085.1">
    <property type="nucleotide sequence ID" value="NZ_JANLCJ010000013.1"/>
</dbReference>
<dbReference type="EMBL" id="JANLCJ010000013">
    <property type="protein sequence ID" value="MCS5736240.1"/>
    <property type="molecule type" value="Genomic_DNA"/>
</dbReference>
<protein>
    <submittedName>
        <fullName evidence="2">DUF2252 domain-containing protein</fullName>
    </submittedName>
</protein>
<evidence type="ECO:0000256" key="1">
    <source>
        <dbReference type="SAM" id="MobiDB-lite"/>
    </source>
</evidence>
<evidence type="ECO:0000313" key="2">
    <source>
        <dbReference type="EMBL" id="MCS5736240.1"/>
    </source>
</evidence>
<comment type="caution">
    <text evidence="2">The sequence shown here is derived from an EMBL/GenBank/DDBJ whole genome shotgun (WGS) entry which is preliminary data.</text>
</comment>
<reference evidence="2" key="1">
    <citation type="submission" date="2022-08" db="EMBL/GenBank/DDBJ databases">
        <authorList>
            <person name="Deng Y."/>
            <person name="Han X.-F."/>
            <person name="Zhang Y.-Q."/>
        </authorList>
    </citation>
    <scope>NUCLEOTIDE SEQUENCE</scope>
    <source>
        <strain evidence="2">CPCC 203386</strain>
    </source>
</reference>
<dbReference type="PANTHER" id="PTHR39441:SF1">
    <property type="entry name" value="DUF2252 DOMAIN-CONTAINING PROTEIN"/>
    <property type="match status" value="1"/>
</dbReference>
<organism evidence="2 3">
    <name type="scientific">Herbiconiux daphne</name>
    <dbReference type="NCBI Taxonomy" id="2970914"/>
    <lineage>
        <taxon>Bacteria</taxon>
        <taxon>Bacillati</taxon>
        <taxon>Actinomycetota</taxon>
        <taxon>Actinomycetes</taxon>
        <taxon>Micrococcales</taxon>
        <taxon>Microbacteriaceae</taxon>
        <taxon>Herbiconiux</taxon>
    </lineage>
</organism>
<dbReference type="InterPro" id="IPR018721">
    <property type="entry name" value="DUF2252"/>
</dbReference>
<gene>
    <name evidence="2" type="ORF">N1032_21100</name>
</gene>
<dbReference type="PANTHER" id="PTHR39441">
    <property type="entry name" value="DUF2252 DOMAIN-CONTAINING PROTEIN"/>
    <property type="match status" value="1"/>
</dbReference>
<proteinExistence type="predicted"/>
<sequence length="499" mass="54425">MATKTAAESGAPEPGGRAAQTGARARDDGVPLSRGNAERREAGRAARTLSRRRAHAEWDAVGDRADVVDILERQAESRVPSLVPVRHGRMLASPFAFYRGGAAVMAADLAASPDSGVMTQLCGDAHLANFGLFKTPERALIFDLNDFDETARGPFEWDVKRLAASFEIATRYRGFGDDDRRAAVLAAVRAYRRTMRRLAKGRVLDSWYGRLDEGDVRTLLQKASGGRGNRRPAREAESTFASAHEHDSVRAFSKLVHEVDGRLRFISAPPLIVPIEELPPEEGGFGPDGADDRVAIPELLRRYHSTLASASHPLREFTYHHLARKVVGVGSVGTRAWVVLLQGTGSGDPLLLQAKQAERSVLESGPEPPLYENNGERVVRGQRLMQAASDIFLGWQRVVRDDGSERDYYIRQLSDGKASVDMERARPAGALIYARLCGETLARAHARAGDRLEISAYLGARDVFDEAVADFAARYADQNDADFEAVRQAAASGRITASG</sequence>
<accession>A0ABT2H8F6</accession>
<evidence type="ECO:0000313" key="3">
    <source>
        <dbReference type="Proteomes" id="UP001165586"/>
    </source>
</evidence>